<keyword evidence="3" id="KW-1185">Reference proteome</keyword>
<keyword evidence="1" id="KW-0732">Signal</keyword>
<gene>
    <name evidence="2" type="ORF">ACFPIB_16405</name>
</gene>
<feature type="signal peptide" evidence="1">
    <location>
        <begin position="1"/>
        <end position="24"/>
    </location>
</feature>
<organism evidence="2 3">
    <name type="scientific">Adhaeribacter terreus</name>
    <dbReference type="NCBI Taxonomy" id="529703"/>
    <lineage>
        <taxon>Bacteria</taxon>
        <taxon>Pseudomonadati</taxon>
        <taxon>Bacteroidota</taxon>
        <taxon>Cytophagia</taxon>
        <taxon>Cytophagales</taxon>
        <taxon>Hymenobacteraceae</taxon>
        <taxon>Adhaeribacter</taxon>
    </lineage>
</organism>
<feature type="chain" id="PRO_5046518270" evidence="1">
    <location>
        <begin position="25"/>
        <end position="173"/>
    </location>
</feature>
<evidence type="ECO:0000313" key="2">
    <source>
        <dbReference type="EMBL" id="MFC5272198.1"/>
    </source>
</evidence>
<protein>
    <submittedName>
        <fullName evidence="2">Uncharacterized protein</fullName>
    </submittedName>
</protein>
<dbReference type="RefSeq" id="WP_378018557.1">
    <property type="nucleotide sequence ID" value="NZ_JBHSKT010000013.1"/>
</dbReference>
<dbReference type="EMBL" id="JBHSKT010000013">
    <property type="protein sequence ID" value="MFC5272198.1"/>
    <property type="molecule type" value="Genomic_DNA"/>
</dbReference>
<proteinExistence type="predicted"/>
<dbReference type="Proteomes" id="UP001596161">
    <property type="component" value="Unassembled WGS sequence"/>
</dbReference>
<sequence>MNTTLRSASLIVFFYLLTISATFAQNLKLDEIATCITSKNYPDCLFEMVEAKGFYRIDKQYLPYCDRVIYVLQKADKPVMFVNPVICPKPQRSEIYPVRVKTELELQFQKGGQAQFESMSAQIRKIAKLIQPENGMVSEPKSNETKRVYRHEATGITYVIIKSSPASFIYLLK</sequence>
<name>A0ABW0ECS8_9BACT</name>
<reference evidence="3" key="1">
    <citation type="journal article" date="2019" name="Int. J. Syst. Evol. Microbiol.">
        <title>The Global Catalogue of Microorganisms (GCM) 10K type strain sequencing project: providing services to taxonomists for standard genome sequencing and annotation.</title>
        <authorList>
            <consortium name="The Broad Institute Genomics Platform"/>
            <consortium name="The Broad Institute Genome Sequencing Center for Infectious Disease"/>
            <person name="Wu L."/>
            <person name="Ma J."/>
        </authorList>
    </citation>
    <scope>NUCLEOTIDE SEQUENCE [LARGE SCALE GENOMIC DNA]</scope>
    <source>
        <strain evidence="3">KACC 12602</strain>
    </source>
</reference>
<comment type="caution">
    <text evidence="2">The sequence shown here is derived from an EMBL/GenBank/DDBJ whole genome shotgun (WGS) entry which is preliminary data.</text>
</comment>
<accession>A0ABW0ECS8</accession>
<evidence type="ECO:0000313" key="3">
    <source>
        <dbReference type="Proteomes" id="UP001596161"/>
    </source>
</evidence>
<evidence type="ECO:0000256" key="1">
    <source>
        <dbReference type="SAM" id="SignalP"/>
    </source>
</evidence>